<organism evidence="2 3">
    <name type="scientific">Kitasatospora aburaviensis</name>
    <dbReference type="NCBI Taxonomy" id="67265"/>
    <lineage>
        <taxon>Bacteria</taxon>
        <taxon>Bacillati</taxon>
        <taxon>Actinomycetota</taxon>
        <taxon>Actinomycetes</taxon>
        <taxon>Kitasatosporales</taxon>
        <taxon>Streptomycetaceae</taxon>
        <taxon>Kitasatospora</taxon>
    </lineage>
</organism>
<keyword evidence="1" id="KW-1133">Transmembrane helix</keyword>
<feature type="transmembrane region" description="Helical" evidence="1">
    <location>
        <begin position="64"/>
        <end position="82"/>
    </location>
</feature>
<dbReference type="RefSeq" id="WP_313761317.1">
    <property type="nucleotide sequence ID" value="NZ_BAAAVH010000040.1"/>
</dbReference>
<evidence type="ECO:0000313" key="3">
    <source>
        <dbReference type="Proteomes" id="UP001596067"/>
    </source>
</evidence>
<reference evidence="3" key="1">
    <citation type="journal article" date="2019" name="Int. J. Syst. Evol. Microbiol.">
        <title>The Global Catalogue of Microorganisms (GCM) 10K type strain sequencing project: providing services to taxonomists for standard genome sequencing and annotation.</title>
        <authorList>
            <consortium name="The Broad Institute Genomics Platform"/>
            <consortium name="The Broad Institute Genome Sequencing Center for Infectious Disease"/>
            <person name="Wu L."/>
            <person name="Ma J."/>
        </authorList>
    </citation>
    <scope>NUCLEOTIDE SEQUENCE [LARGE SCALE GENOMIC DNA]</scope>
    <source>
        <strain evidence="3">CGMCC 4.1469</strain>
    </source>
</reference>
<protein>
    <recommendedName>
        <fullName evidence="4">NfeD-like C-terminal domain-containing protein</fullName>
    </recommendedName>
</protein>
<dbReference type="EMBL" id="JBHSOD010000042">
    <property type="protein sequence ID" value="MFC5888630.1"/>
    <property type="molecule type" value="Genomic_DNA"/>
</dbReference>
<evidence type="ECO:0008006" key="4">
    <source>
        <dbReference type="Google" id="ProtNLM"/>
    </source>
</evidence>
<keyword evidence="3" id="KW-1185">Reference proteome</keyword>
<feature type="transmembrane region" description="Helical" evidence="1">
    <location>
        <begin position="39"/>
        <end position="58"/>
    </location>
</feature>
<comment type="caution">
    <text evidence="2">The sequence shown here is derived from an EMBL/GenBank/DDBJ whole genome shotgun (WGS) entry which is preliminary data.</text>
</comment>
<gene>
    <name evidence="2" type="ORF">ACFP0N_27045</name>
</gene>
<dbReference type="Proteomes" id="UP001596067">
    <property type="component" value="Unassembled WGS sequence"/>
</dbReference>
<evidence type="ECO:0000256" key="1">
    <source>
        <dbReference type="SAM" id="Phobius"/>
    </source>
</evidence>
<accession>A0ABW1F3C5</accession>
<sequence length="142" mass="15319">MTTLFNNVPLTDNDSGRFVLAREATVSSSNSPSDNPKPIILLAVFGGILVLAALAGFFLEINAVMAGTMLTLGVVLLLFAVLTPRMVGDQIVFGVFRFRLSSRGGEGIRNGEREIAEGAVVRLDEIRDTVEVRELSEPEDPK</sequence>
<keyword evidence="1" id="KW-0812">Transmembrane</keyword>
<proteinExistence type="predicted"/>
<name>A0ABW1F3C5_9ACTN</name>
<keyword evidence="1" id="KW-0472">Membrane</keyword>
<evidence type="ECO:0000313" key="2">
    <source>
        <dbReference type="EMBL" id="MFC5888630.1"/>
    </source>
</evidence>